<dbReference type="CDD" id="cd00761">
    <property type="entry name" value="Glyco_tranf_GTA_type"/>
    <property type="match status" value="1"/>
</dbReference>
<organism evidence="2 3">
    <name type="scientific">Paucibacter sediminis</name>
    <dbReference type="NCBI Taxonomy" id="3019553"/>
    <lineage>
        <taxon>Bacteria</taxon>
        <taxon>Pseudomonadati</taxon>
        <taxon>Pseudomonadota</taxon>
        <taxon>Betaproteobacteria</taxon>
        <taxon>Burkholderiales</taxon>
        <taxon>Sphaerotilaceae</taxon>
        <taxon>Roseateles</taxon>
    </lineage>
</organism>
<sequence>MTAPWLSILLPVYRVEPYLLACAASILDQADAGVELVFVDDASPDGSAALIETLAAGDARVRLIRHASNQGVSAARNTLLDAARGDYLWFVDPDDLMEAGAIPRLRTLLEQPQAPDLVMCDFRAFDDGSSKPAKPRYQHIPSFVGAARGEDLDALLSGLFQAGQLHPWSKIVRRASWPAGLRFPVGRVFEDLAVYPRLALQVRRFVHVPEVWIAYRQRAGSALTNLSAARLDEWMSALDGYAAELPALSEATRFEIAHFCARTFLRASKRRSRLGRIGQEGLSEALRRFARQWRASSPLTPEQLLQAYLRRGRLLRWLQLRWWLHFRAS</sequence>
<dbReference type="PANTHER" id="PTHR22916:SF3">
    <property type="entry name" value="UDP-GLCNAC:BETAGAL BETA-1,3-N-ACETYLGLUCOSAMINYLTRANSFERASE-LIKE PROTEIN 1"/>
    <property type="match status" value="1"/>
</dbReference>
<dbReference type="InterPro" id="IPR029044">
    <property type="entry name" value="Nucleotide-diphossugar_trans"/>
</dbReference>
<gene>
    <name evidence="2" type="ORF">PFX98_17735</name>
</gene>
<dbReference type="InterPro" id="IPR032458">
    <property type="entry name" value="Histone_H2A_CS"/>
</dbReference>
<proteinExistence type="predicted"/>
<evidence type="ECO:0000259" key="1">
    <source>
        <dbReference type="Pfam" id="PF00535"/>
    </source>
</evidence>
<evidence type="ECO:0000313" key="3">
    <source>
        <dbReference type="Proteomes" id="UP001177769"/>
    </source>
</evidence>
<dbReference type="Pfam" id="PF00535">
    <property type="entry name" value="Glycos_transf_2"/>
    <property type="match status" value="1"/>
</dbReference>
<dbReference type="InterPro" id="IPR001173">
    <property type="entry name" value="Glyco_trans_2-like"/>
</dbReference>
<dbReference type="PANTHER" id="PTHR22916">
    <property type="entry name" value="GLYCOSYLTRANSFERASE"/>
    <property type="match status" value="1"/>
</dbReference>
<name>A0AA95NEQ7_9BURK</name>
<dbReference type="AlphaFoldDB" id="A0AA95NEQ7"/>
<accession>A0AA95NEQ7</accession>
<dbReference type="PROSITE" id="PS00046">
    <property type="entry name" value="HISTONE_H2A"/>
    <property type="match status" value="1"/>
</dbReference>
<dbReference type="GO" id="GO:0016758">
    <property type="term" value="F:hexosyltransferase activity"/>
    <property type="evidence" value="ECO:0007669"/>
    <property type="project" value="UniProtKB-ARBA"/>
</dbReference>
<protein>
    <submittedName>
        <fullName evidence="2">Glycosyltransferase family 2 protein</fullName>
    </submittedName>
</protein>
<reference evidence="2" key="1">
    <citation type="submission" date="2023-01" db="EMBL/GenBank/DDBJ databases">
        <title>Whole genome sequence of Paucibacter sp. S2-9 isolated from pond sediment.</title>
        <authorList>
            <person name="Jung J.Y."/>
        </authorList>
    </citation>
    <scope>NUCLEOTIDE SEQUENCE</scope>
    <source>
        <strain evidence="2">S2-9</strain>
    </source>
</reference>
<dbReference type="Gene3D" id="3.90.550.10">
    <property type="entry name" value="Spore Coat Polysaccharide Biosynthesis Protein SpsA, Chain A"/>
    <property type="match status" value="1"/>
</dbReference>
<feature type="domain" description="Glycosyltransferase 2-like" evidence="1">
    <location>
        <begin position="7"/>
        <end position="135"/>
    </location>
</feature>
<dbReference type="SUPFAM" id="SSF53448">
    <property type="entry name" value="Nucleotide-diphospho-sugar transferases"/>
    <property type="match status" value="1"/>
</dbReference>
<dbReference type="Proteomes" id="UP001177769">
    <property type="component" value="Chromosome"/>
</dbReference>
<keyword evidence="3" id="KW-1185">Reference proteome</keyword>
<dbReference type="EMBL" id="CP116346">
    <property type="protein sequence ID" value="WIT10743.1"/>
    <property type="molecule type" value="Genomic_DNA"/>
</dbReference>
<dbReference type="KEGG" id="pais:PFX98_17735"/>
<dbReference type="RefSeq" id="WP_285231817.1">
    <property type="nucleotide sequence ID" value="NZ_CP116346.1"/>
</dbReference>
<evidence type="ECO:0000313" key="2">
    <source>
        <dbReference type="EMBL" id="WIT10743.1"/>
    </source>
</evidence>